<protein>
    <recommendedName>
        <fullName evidence="11">Dihydroorotate dehydrogenase (quinone)</fullName>
        <ecNumber evidence="11">1.3.5.2</ecNumber>
    </recommendedName>
    <alternativeName>
        <fullName evidence="11">DHOdehase</fullName>
        <shortName evidence="11">DHOD</shortName>
        <shortName evidence="11">DHODase</shortName>
    </alternativeName>
    <alternativeName>
        <fullName evidence="11">Dihydroorotate oxidase</fullName>
    </alternativeName>
</protein>
<feature type="binding site" evidence="11">
    <location>
        <position position="214"/>
    </location>
    <ligand>
        <name>FMN</name>
        <dbReference type="ChEBI" id="CHEBI:58210"/>
    </ligand>
</feature>
<evidence type="ECO:0000256" key="1">
    <source>
        <dbReference type="ARBA" id="ARBA00003125"/>
    </source>
</evidence>
<proteinExistence type="inferred from homology"/>
<comment type="catalytic activity">
    <reaction evidence="10 11">
        <text>(S)-dihydroorotate + a quinone = orotate + a quinol</text>
        <dbReference type="Rhea" id="RHEA:30187"/>
        <dbReference type="ChEBI" id="CHEBI:24646"/>
        <dbReference type="ChEBI" id="CHEBI:30839"/>
        <dbReference type="ChEBI" id="CHEBI:30864"/>
        <dbReference type="ChEBI" id="CHEBI:132124"/>
        <dbReference type="EC" id="1.3.5.2"/>
    </reaction>
</comment>
<evidence type="ECO:0000313" key="13">
    <source>
        <dbReference type="EMBL" id="PZF91003.1"/>
    </source>
</evidence>
<feature type="binding site" evidence="11">
    <location>
        <position position="242"/>
    </location>
    <ligand>
        <name>FMN</name>
        <dbReference type="ChEBI" id="CHEBI:58210"/>
    </ligand>
</feature>
<feature type="binding site" evidence="11">
    <location>
        <position position="180"/>
    </location>
    <ligand>
        <name>substrate</name>
    </ligand>
</feature>
<feature type="binding site" evidence="11">
    <location>
        <position position="72"/>
    </location>
    <ligand>
        <name>substrate</name>
    </ligand>
</feature>
<dbReference type="GO" id="GO:0005886">
    <property type="term" value="C:plasma membrane"/>
    <property type="evidence" value="ECO:0007669"/>
    <property type="project" value="UniProtKB-SubCell"/>
</dbReference>
<dbReference type="GO" id="GO:0044205">
    <property type="term" value="P:'de novo' UMP biosynthetic process"/>
    <property type="evidence" value="ECO:0007669"/>
    <property type="project" value="UniProtKB-UniRule"/>
</dbReference>
<dbReference type="Pfam" id="PF01180">
    <property type="entry name" value="DHO_dh"/>
    <property type="match status" value="1"/>
</dbReference>
<keyword evidence="6 11" id="KW-0288">FMN</keyword>
<dbReference type="EMBL" id="POUB01000218">
    <property type="protein sequence ID" value="PZF91003.1"/>
    <property type="molecule type" value="Genomic_DNA"/>
</dbReference>
<feature type="domain" description="Dihydroorotate dehydrogenase catalytic" evidence="12">
    <location>
        <begin position="54"/>
        <end position="329"/>
    </location>
</feature>
<dbReference type="HAMAP" id="MF_00225">
    <property type="entry name" value="DHO_dh_type2"/>
    <property type="match status" value="1"/>
</dbReference>
<evidence type="ECO:0000313" key="14">
    <source>
        <dbReference type="Proteomes" id="UP000248749"/>
    </source>
</evidence>
<dbReference type="AlphaFoldDB" id="A0A2W2DE99"/>
<dbReference type="RefSeq" id="WP_111136472.1">
    <property type="nucleotide sequence ID" value="NZ_POUB01000218.1"/>
</dbReference>
<keyword evidence="5 11" id="KW-0285">Flavoprotein</keyword>
<comment type="subcellular location">
    <subcellularLocation>
        <location evidence="11">Cell membrane</location>
        <topology evidence="11">Peripheral membrane protein</topology>
    </subcellularLocation>
    <subcellularLocation>
        <location evidence="2">Membrane</location>
    </subcellularLocation>
</comment>
<comment type="subunit">
    <text evidence="11">Monomer.</text>
</comment>
<dbReference type="PROSITE" id="PS00911">
    <property type="entry name" value="DHODEHASE_1"/>
    <property type="match status" value="1"/>
</dbReference>
<dbReference type="GO" id="GO:0106430">
    <property type="term" value="F:dihydroorotate dehydrogenase (quinone) activity"/>
    <property type="evidence" value="ECO:0007669"/>
    <property type="project" value="UniProtKB-EC"/>
</dbReference>
<dbReference type="InterPro" id="IPR005719">
    <property type="entry name" value="Dihydroorotate_DH_2"/>
</dbReference>
<dbReference type="UniPathway" id="UPA00070">
    <property type="reaction ID" value="UER00946"/>
</dbReference>
<keyword evidence="11" id="KW-1003">Cell membrane</keyword>
<comment type="cofactor">
    <cofactor evidence="11">
        <name>FMN</name>
        <dbReference type="ChEBI" id="CHEBI:58210"/>
    </cofactor>
    <text evidence="11">Binds 1 FMN per subunit.</text>
</comment>
<feature type="binding site" evidence="11">
    <location>
        <position position="185"/>
    </location>
    <ligand>
        <name>substrate</name>
    </ligand>
</feature>
<dbReference type="GO" id="GO:0006207">
    <property type="term" value="P:'de novo' pyrimidine nucleobase biosynthetic process"/>
    <property type="evidence" value="ECO:0007669"/>
    <property type="project" value="UniProtKB-UniRule"/>
</dbReference>
<name>A0A2W2DE99_9ACTN</name>
<dbReference type="PIRSF" id="PIRSF000164">
    <property type="entry name" value="DHO_oxidase"/>
    <property type="match status" value="1"/>
</dbReference>
<evidence type="ECO:0000256" key="9">
    <source>
        <dbReference type="ARBA" id="ARBA00023136"/>
    </source>
</evidence>
<feature type="active site" description="Nucleophile" evidence="11">
    <location>
        <position position="183"/>
    </location>
</feature>
<reference evidence="13 14" key="1">
    <citation type="submission" date="2018-01" db="EMBL/GenBank/DDBJ databases">
        <title>Draft genome sequence of Salinispora sp. 13K206.</title>
        <authorList>
            <person name="Sahin N."/>
            <person name="Saygin H."/>
            <person name="Ay H."/>
        </authorList>
    </citation>
    <scope>NUCLEOTIDE SEQUENCE [LARGE SCALE GENOMIC DNA]</scope>
    <source>
        <strain evidence="13 14">13K206</strain>
    </source>
</reference>
<feature type="binding site" evidence="11">
    <location>
        <position position="267"/>
    </location>
    <ligand>
        <name>FMN</name>
        <dbReference type="ChEBI" id="CHEBI:58210"/>
    </ligand>
</feature>
<evidence type="ECO:0000256" key="4">
    <source>
        <dbReference type="ARBA" id="ARBA00005359"/>
    </source>
</evidence>
<dbReference type="GO" id="GO:0005737">
    <property type="term" value="C:cytoplasm"/>
    <property type="evidence" value="ECO:0007669"/>
    <property type="project" value="InterPro"/>
</dbReference>
<dbReference type="NCBIfam" id="NF003652">
    <property type="entry name" value="PRK05286.2-5"/>
    <property type="match status" value="1"/>
</dbReference>
<comment type="function">
    <text evidence="1 11">Catalyzes the conversion of dihydroorotate to orotate with quinone as electron acceptor.</text>
</comment>
<evidence type="ECO:0000256" key="6">
    <source>
        <dbReference type="ARBA" id="ARBA00022643"/>
    </source>
</evidence>
<accession>A0A2W2DE99</accession>
<evidence type="ECO:0000256" key="8">
    <source>
        <dbReference type="ARBA" id="ARBA00023002"/>
    </source>
</evidence>
<feature type="binding site" evidence="11">
    <location>
        <begin position="317"/>
        <end position="318"/>
    </location>
    <ligand>
        <name>FMN</name>
        <dbReference type="ChEBI" id="CHEBI:58210"/>
    </ligand>
</feature>
<feature type="binding site" evidence="11">
    <location>
        <position position="147"/>
    </location>
    <ligand>
        <name>FMN</name>
        <dbReference type="ChEBI" id="CHEBI:58210"/>
    </ligand>
</feature>
<dbReference type="PANTHER" id="PTHR48109">
    <property type="entry name" value="DIHYDROOROTATE DEHYDROGENASE (QUINONE), MITOCHONDRIAL-RELATED"/>
    <property type="match status" value="1"/>
</dbReference>
<keyword evidence="14" id="KW-1185">Reference proteome</keyword>
<comment type="pathway">
    <text evidence="3 11">Pyrimidine metabolism; UMP biosynthesis via de novo pathway; orotate from (S)-dihydroorotate (quinone route): step 1/1.</text>
</comment>
<dbReference type="OrthoDB" id="9802377at2"/>
<dbReference type="SUPFAM" id="SSF51395">
    <property type="entry name" value="FMN-linked oxidoreductases"/>
    <property type="match status" value="1"/>
</dbReference>
<feature type="binding site" evidence="11">
    <location>
        <position position="296"/>
    </location>
    <ligand>
        <name>FMN</name>
        <dbReference type="ChEBI" id="CHEBI:58210"/>
    </ligand>
</feature>
<dbReference type="InterPro" id="IPR005720">
    <property type="entry name" value="Dihydroorotate_DH_cat"/>
</dbReference>
<comment type="caution">
    <text evidence="13">The sequence shown here is derived from an EMBL/GenBank/DDBJ whole genome shotgun (WGS) entry which is preliminary data.</text>
</comment>
<dbReference type="InterPro" id="IPR012135">
    <property type="entry name" value="Dihydroorotate_DH_1_2"/>
</dbReference>
<dbReference type="InterPro" id="IPR013785">
    <property type="entry name" value="Aldolase_TIM"/>
</dbReference>
<keyword evidence="8 11" id="KW-0560">Oxidoreductase</keyword>
<dbReference type="CDD" id="cd04738">
    <property type="entry name" value="DHOD_2_like"/>
    <property type="match status" value="1"/>
</dbReference>
<dbReference type="PROSITE" id="PS00912">
    <property type="entry name" value="DHODEHASE_2"/>
    <property type="match status" value="1"/>
</dbReference>
<dbReference type="InterPro" id="IPR050074">
    <property type="entry name" value="DHO_dehydrogenase"/>
</dbReference>
<keyword evidence="7 11" id="KW-0665">Pyrimidine biosynthesis</keyword>
<dbReference type="NCBIfam" id="TIGR01036">
    <property type="entry name" value="pyrD_sub2"/>
    <property type="match status" value="1"/>
</dbReference>
<dbReference type="InterPro" id="IPR001295">
    <property type="entry name" value="Dihydroorotate_DH_CS"/>
</dbReference>
<dbReference type="Proteomes" id="UP000248749">
    <property type="component" value="Unassembled WGS sequence"/>
</dbReference>
<feature type="binding site" evidence="11">
    <location>
        <begin position="243"/>
        <end position="244"/>
    </location>
    <ligand>
        <name>substrate</name>
    </ligand>
</feature>
<feature type="binding site" evidence="11">
    <location>
        <begin position="68"/>
        <end position="72"/>
    </location>
    <ligand>
        <name>FMN</name>
        <dbReference type="ChEBI" id="CHEBI:58210"/>
    </ligand>
</feature>
<dbReference type="Gene3D" id="3.20.20.70">
    <property type="entry name" value="Aldolase class I"/>
    <property type="match status" value="1"/>
</dbReference>
<evidence type="ECO:0000259" key="12">
    <source>
        <dbReference type="Pfam" id="PF01180"/>
    </source>
</evidence>
<feature type="binding site" evidence="11">
    <location>
        <position position="92"/>
    </location>
    <ligand>
        <name>FMN</name>
        <dbReference type="ChEBI" id="CHEBI:58210"/>
    </ligand>
</feature>
<keyword evidence="9 11" id="KW-0472">Membrane</keyword>
<dbReference type="EC" id="1.3.5.2" evidence="11"/>
<evidence type="ECO:0000256" key="11">
    <source>
        <dbReference type="HAMAP-Rule" id="MF_00225"/>
    </source>
</evidence>
<gene>
    <name evidence="11" type="primary">pyrD</name>
    <name evidence="13" type="ORF">C1I99_23965</name>
</gene>
<comment type="similarity">
    <text evidence="4 11">Belongs to the dihydroorotate dehydrogenase family. Type 2 subfamily.</text>
</comment>
<evidence type="ECO:0000256" key="7">
    <source>
        <dbReference type="ARBA" id="ARBA00022975"/>
    </source>
</evidence>
<feature type="binding site" evidence="11">
    <location>
        <position position="180"/>
    </location>
    <ligand>
        <name>FMN</name>
        <dbReference type="ChEBI" id="CHEBI:58210"/>
    </ligand>
</feature>
<evidence type="ECO:0000256" key="10">
    <source>
        <dbReference type="ARBA" id="ARBA00048639"/>
    </source>
</evidence>
<sequence length="347" mass="36023">MIFERVVRPRLFAIAGGDAEAAHEWTLRRLAALSRRPAALSALRARYAVRAPRTVFGVDFPNPVGLAAGMDKDGAALPAWPALGFGFVEVGTVTARPQPGNPRPRLFRLPDSGAVVNRMGFNNAGAQALAARLAALPRPLGVPLGISLGKSKATPLEEAVEDYLASYRALREHGDYFAVNVSSPNTPGLRALQDRAHLDALLAALVGEKPVLVKIAPDLTEPAIAELLEVCLARGAAGVIATNTTLARDGLAPADRERGGETGGLSGRPLAGRAREVVSFVHRETGGRLPVIGVGGILDPDDAARMVDAGAALVQLYTGFIYRGPALVRAAARAWTGAPAAAGTAGG</sequence>
<feature type="binding site" evidence="11">
    <location>
        <begin position="117"/>
        <end position="121"/>
    </location>
    <ligand>
        <name>substrate</name>
    </ligand>
</feature>
<evidence type="ECO:0000256" key="2">
    <source>
        <dbReference type="ARBA" id="ARBA00004370"/>
    </source>
</evidence>
<dbReference type="PANTHER" id="PTHR48109:SF4">
    <property type="entry name" value="DIHYDROOROTATE DEHYDROGENASE (QUINONE), MITOCHONDRIAL"/>
    <property type="match status" value="1"/>
</dbReference>
<organism evidence="13 14">
    <name type="scientific">Micromonospora deserti</name>
    <dbReference type="NCBI Taxonomy" id="2070366"/>
    <lineage>
        <taxon>Bacteria</taxon>
        <taxon>Bacillati</taxon>
        <taxon>Actinomycetota</taxon>
        <taxon>Actinomycetes</taxon>
        <taxon>Micromonosporales</taxon>
        <taxon>Micromonosporaceae</taxon>
        <taxon>Micromonospora</taxon>
    </lineage>
</organism>
<evidence type="ECO:0000256" key="3">
    <source>
        <dbReference type="ARBA" id="ARBA00005161"/>
    </source>
</evidence>
<evidence type="ECO:0000256" key="5">
    <source>
        <dbReference type="ARBA" id="ARBA00022630"/>
    </source>
</evidence>